<proteinExistence type="predicted"/>
<reference evidence="1 2" key="1">
    <citation type="submission" date="2018-05" db="EMBL/GenBank/DDBJ databases">
        <title>Lujinxingia marina gen. nov. sp. nov., a new facultative anaerobic member of the class Deltaproteobacteria, and proposal of Lujinxingaceae fam. nov.</title>
        <authorList>
            <person name="Li C.-M."/>
        </authorList>
    </citation>
    <scope>NUCLEOTIDE SEQUENCE [LARGE SCALE GENOMIC DNA]</scope>
    <source>
        <strain evidence="1 2">B210</strain>
    </source>
</reference>
<dbReference type="OrthoDB" id="9757552at2"/>
<dbReference type="NCBIfam" id="TIGR03696">
    <property type="entry name" value="Rhs_assc_core"/>
    <property type="match status" value="1"/>
</dbReference>
<protein>
    <recommendedName>
        <fullName evidence="3">RHS repeat-associated core domain-containing protein</fullName>
    </recommendedName>
</protein>
<organism evidence="1 2">
    <name type="scientific">Lujinxingia litoralis</name>
    <dbReference type="NCBI Taxonomy" id="2211119"/>
    <lineage>
        <taxon>Bacteria</taxon>
        <taxon>Deltaproteobacteria</taxon>
        <taxon>Bradymonadales</taxon>
        <taxon>Lujinxingiaceae</taxon>
        <taxon>Lujinxingia</taxon>
    </lineage>
</organism>
<name>A0A328C0B1_9DELT</name>
<dbReference type="EMBL" id="QHKO01000018">
    <property type="protein sequence ID" value="RAL20006.1"/>
    <property type="molecule type" value="Genomic_DNA"/>
</dbReference>
<evidence type="ECO:0000313" key="2">
    <source>
        <dbReference type="Proteomes" id="UP000249169"/>
    </source>
</evidence>
<sequence length="411" mass="45901">MAAFRGLVDTTARGELGRVASRRVGPDIFNAQKPAVRYELGDHLGSSSVVVSETGGLISREEYRPYGESSFGSYAKKRYRFTGKERDEESGLYYHGARYYSPWLCRWTAPDPAGMVDGVNVYAYVRGNPVRLVDPGGMEGEEFENAVQAAIETVDQATDIVFERAETIDAMQQHATEASGKGIEATGLIGIEGETIPLPYQTQERWLVSQYDQSEQLRSREEFDATTAPSPWQIVELLAESGRSPIPFKRYLSVLPLSGQWNDLRISNLRTGSREPEQMLRGSYHSHVSEHGQSHPSYPDLTMMLLHTDQAQDAGGGVSDAIQQSVDIHYVLTDEYIYRLEVSSRAEDFLSGDGDISKRVEQIYRMELEHFDGDTNKAVMGVAGEVGITVYRGQSGTRSKEGQWVPFRRMN</sequence>
<keyword evidence="2" id="KW-1185">Reference proteome</keyword>
<dbReference type="Gene3D" id="2.180.10.10">
    <property type="entry name" value="RHS repeat-associated core"/>
    <property type="match status" value="1"/>
</dbReference>
<evidence type="ECO:0000313" key="1">
    <source>
        <dbReference type="EMBL" id="RAL20006.1"/>
    </source>
</evidence>
<dbReference type="PRINTS" id="PR00394">
    <property type="entry name" value="RHSPROTEIN"/>
</dbReference>
<evidence type="ECO:0008006" key="3">
    <source>
        <dbReference type="Google" id="ProtNLM"/>
    </source>
</evidence>
<dbReference type="AlphaFoldDB" id="A0A328C0B1"/>
<comment type="caution">
    <text evidence="1">The sequence shown here is derived from an EMBL/GenBank/DDBJ whole genome shotgun (WGS) entry which is preliminary data.</text>
</comment>
<dbReference type="InterPro" id="IPR022385">
    <property type="entry name" value="Rhs_assc_core"/>
</dbReference>
<gene>
    <name evidence="1" type="ORF">DL240_19345</name>
</gene>
<dbReference type="PANTHER" id="PTHR32305">
    <property type="match status" value="1"/>
</dbReference>
<accession>A0A328C0B1</accession>
<dbReference type="PANTHER" id="PTHR32305:SF15">
    <property type="entry name" value="PROTEIN RHSA-RELATED"/>
    <property type="match status" value="1"/>
</dbReference>
<dbReference type="Proteomes" id="UP000249169">
    <property type="component" value="Unassembled WGS sequence"/>
</dbReference>
<dbReference type="InterPro" id="IPR050708">
    <property type="entry name" value="T6SS_VgrG/RHS"/>
</dbReference>